<dbReference type="RefSeq" id="WP_188861869.1">
    <property type="nucleotide sequence ID" value="NZ_BMLT01000009.1"/>
</dbReference>
<evidence type="ECO:0000259" key="9">
    <source>
        <dbReference type="PROSITE" id="PS50893"/>
    </source>
</evidence>
<keyword evidence="7" id="KW-0029">Amino-acid transport</keyword>
<evidence type="ECO:0000256" key="2">
    <source>
        <dbReference type="ARBA" id="ARBA00005417"/>
    </source>
</evidence>
<evidence type="ECO:0000256" key="8">
    <source>
        <dbReference type="ARBA" id="ARBA00023136"/>
    </source>
</evidence>
<evidence type="ECO:0000256" key="4">
    <source>
        <dbReference type="ARBA" id="ARBA00022475"/>
    </source>
</evidence>
<dbReference type="PANTHER" id="PTHR43166:SF9">
    <property type="entry name" value="GLUTAMATE_ASPARTATE IMPORT ATP-BINDING PROTEIN GLTL"/>
    <property type="match status" value="1"/>
</dbReference>
<dbReference type="InterPro" id="IPR027417">
    <property type="entry name" value="P-loop_NTPase"/>
</dbReference>
<dbReference type="InterPro" id="IPR030679">
    <property type="entry name" value="ABC_ATPase_HisP-typ"/>
</dbReference>
<dbReference type="PROSITE" id="PS00211">
    <property type="entry name" value="ABC_TRANSPORTER_1"/>
    <property type="match status" value="1"/>
</dbReference>
<dbReference type="GO" id="GO:0005886">
    <property type="term" value="C:plasma membrane"/>
    <property type="evidence" value="ECO:0007669"/>
    <property type="project" value="UniProtKB-SubCell"/>
</dbReference>
<dbReference type="GO" id="GO:0015424">
    <property type="term" value="F:ABC-type amino acid transporter activity"/>
    <property type="evidence" value="ECO:0007669"/>
    <property type="project" value="InterPro"/>
</dbReference>
<gene>
    <name evidence="10" type="ORF">GCM10011348_34670</name>
</gene>
<organism evidence="10 11">
    <name type="scientific">Marinobacterium nitratireducens</name>
    <dbReference type="NCBI Taxonomy" id="518897"/>
    <lineage>
        <taxon>Bacteria</taxon>
        <taxon>Pseudomonadati</taxon>
        <taxon>Pseudomonadota</taxon>
        <taxon>Gammaproteobacteria</taxon>
        <taxon>Oceanospirillales</taxon>
        <taxon>Oceanospirillaceae</taxon>
        <taxon>Marinobacterium</taxon>
    </lineage>
</organism>
<dbReference type="Proteomes" id="UP000599578">
    <property type="component" value="Unassembled WGS sequence"/>
</dbReference>
<evidence type="ECO:0000256" key="5">
    <source>
        <dbReference type="ARBA" id="ARBA00022741"/>
    </source>
</evidence>
<evidence type="ECO:0000313" key="11">
    <source>
        <dbReference type="Proteomes" id="UP000599578"/>
    </source>
</evidence>
<comment type="similarity">
    <text evidence="2">Belongs to the ABC transporter superfamily.</text>
</comment>
<dbReference type="SUPFAM" id="SSF52540">
    <property type="entry name" value="P-loop containing nucleoside triphosphate hydrolases"/>
    <property type="match status" value="1"/>
</dbReference>
<evidence type="ECO:0000256" key="3">
    <source>
        <dbReference type="ARBA" id="ARBA00022448"/>
    </source>
</evidence>
<dbReference type="GO" id="GO:0005524">
    <property type="term" value="F:ATP binding"/>
    <property type="evidence" value="ECO:0007669"/>
    <property type="project" value="UniProtKB-KW"/>
</dbReference>
<dbReference type="AlphaFoldDB" id="A0A917ZNB1"/>
<dbReference type="GO" id="GO:0016887">
    <property type="term" value="F:ATP hydrolysis activity"/>
    <property type="evidence" value="ECO:0007669"/>
    <property type="project" value="InterPro"/>
</dbReference>
<dbReference type="NCBIfam" id="TIGR03005">
    <property type="entry name" value="ectoine_ehuA"/>
    <property type="match status" value="1"/>
</dbReference>
<keyword evidence="5" id="KW-0547">Nucleotide-binding</keyword>
<dbReference type="PROSITE" id="PS50893">
    <property type="entry name" value="ABC_TRANSPORTER_2"/>
    <property type="match status" value="1"/>
</dbReference>
<dbReference type="InterPro" id="IPR014343">
    <property type="entry name" value="Ectoine_EhuA"/>
</dbReference>
<feature type="domain" description="ABC transporter" evidence="9">
    <location>
        <begin position="6"/>
        <end position="251"/>
    </location>
</feature>
<reference evidence="10 11" key="1">
    <citation type="journal article" date="2014" name="Int. J. Syst. Evol. Microbiol.">
        <title>Complete genome sequence of Corynebacterium casei LMG S-19264T (=DSM 44701T), isolated from a smear-ripened cheese.</title>
        <authorList>
            <consortium name="US DOE Joint Genome Institute (JGI-PGF)"/>
            <person name="Walter F."/>
            <person name="Albersmeier A."/>
            <person name="Kalinowski J."/>
            <person name="Ruckert C."/>
        </authorList>
    </citation>
    <scope>NUCLEOTIDE SEQUENCE [LARGE SCALE GENOMIC DNA]</scope>
    <source>
        <strain evidence="10 11">CGMCC 1.7286</strain>
    </source>
</reference>
<keyword evidence="3" id="KW-0813">Transport</keyword>
<keyword evidence="6 10" id="KW-0067">ATP-binding</keyword>
<name>A0A917ZNB1_9GAMM</name>
<comment type="subcellular location">
    <subcellularLocation>
        <location evidence="1">Cell inner membrane</location>
        <topology evidence="1">Peripheral membrane protein</topology>
    </subcellularLocation>
</comment>
<protein>
    <submittedName>
        <fullName evidence="10">Amino-acid ABC transporter ATP-binding protein y4tH</fullName>
    </submittedName>
</protein>
<comment type="caution">
    <text evidence="10">The sequence shown here is derived from an EMBL/GenBank/DDBJ whole genome shotgun (WGS) entry which is preliminary data.</text>
</comment>
<dbReference type="PIRSF" id="PIRSF039085">
    <property type="entry name" value="ABC_ATPase_HisP"/>
    <property type="match status" value="1"/>
</dbReference>
<keyword evidence="8" id="KW-0472">Membrane</keyword>
<dbReference type="Pfam" id="PF00005">
    <property type="entry name" value="ABC_tran"/>
    <property type="match status" value="1"/>
</dbReference>
<proteinExistence type="inferred from homology"/>
<evidence type="ECO:0000313" key="10">
    <source>
        <dbReference type="EMBL" id="GGO85645.1"/>
    </source>
</evidence>
<dbReference type="SMART" id="SM00382">
    <property type="entry name" value="AAA"/>
    <property type="match status" value="1"/>
</dbReference>
<evidence type="ECO:0000256" key="1">
    <source>
        <dbReference type="ARBA" id="ARBA00004417"/>
    </source>
</evidence>
<dbReference type="InterPro" id="IPR050086">
    <property type="entry name" value="MetN_ABC_transporter-like"/>
</dbReference>
<evidence type="ECO:0000256" key="6">
    <source>
        <dbReference type="ARBA" id="ARBA00022840"/>
    </source>
</evidence>
<dbReference type="InterPro" id="IPR017871">
    <property type="entry name" value="ABC_transporter-like_CS"/>
</dbReference>
<dbReference type="Gene3D" id="3.40.50.300">
    <property type="entry name" value="P-loop containing nucleotide triphosphate hydrolases"/>
    <property type="match status" value="1"/>
</dbReference>
<sequence length="257" mass="28869">MSDYAVEFDNVTKQFGDNVLFEQFNFNIRKNEVVSIIGPSGSGKSTLLRILMTLEGIDAGMVRVQGESLWHMQKGGAWLPADERHLRKCRGHMGMVFQHFNLFPHMTVLRNITEAPIHVLGQSKEEARANGLELLRTVGLADKADAYPSQLSGGQKQRVGIARALAMRPSILLLDEITSALDPELVDEVLEVIRKLAAEDAYTMILVTHEMYFAREISDRVCFFDAGAIVEEGPPEQIFNQPKHERTRAFLNSFLNI</sequence>
<dbReference type="InterPro" id="IPR003439">
    <property type="entry name" value="ABC_transporter-like_ATP-bd"/>
</dbReference>
<keyword evidence="4" id="KW-1003">Cell membrane</keyword>
<evidence type="ECO:0000256" key="7">
    <source>
        <dbReference type="ARBA" id="ARBA00022970"/>
    </source>
</evidence>
<dbReference type="CDD" id="cd03262">
    <property type="entry name" value="ABC_HisP_GlnQ"/>
    <property type="match status" value="1"/>
</dbReference>
<dbReference type="InterPro" id="IPR003593">
    <property type="entry name" value="AAA+_ATPase"/>
</dbReference>
<dbReference type="PANTHER" id="PTHR43166">
    <property type="entry name" value="AMINO ACID IMPORT ATP-BINDING PROTEIN"/>
    <property type="match status" value="1"/>
</dbReference>
<keyword evidence="11" id="KW-1185">Reference proteome</keyword>
<accession>A0A917ZNB1</accession>
<dbReference type="EMBL" id="BMLT01000009">
    <property type="protein sequence ID" value="GGO85645.1"/>
    <property type="molecule type" value="Genomic_DNA"/>
</dbReference>